<gene>
    <name evidence="7" type="primary">aarS</name>
    <name evidence="7" type="ORF">PTI45_02906</name>
</gene>
<reference evidence="7 8" key="1">
    <citation type="submission" date="2016-08" db="EMBL/GenBank/DDBJ databases">
        <title>Genome sequencing of Paenibacillus sp. TI45-13ar, isolated from Korean traditional nuruk.</title>
        <authorList>
            <person name="Kim S.-J."/>
        </authorList>
    </citation>
    <scope>NUCLEOTIDE SEQUENCE [LARGE SCALE GENOMIC DNA]</scope>
    <source>
        <strain evidence="7 8">TI45-13ar</strain>
    </source>
</reference>
<dbReference type="PANTHER" id="PTHR43462:SF1">
    <property type="entry name" value="ALANYL-TRNA EDITING PROTEIN AARSD1"/>
    <property type="match status" value="1"/>
</dbReference>
<dbReference type="InterPro" id="IPR012947">
    <property type="entry name" value="tRNA_SAD"/>
</dbReference>
<evidence type="ECO:0000256" key="4">
    <source>
        <dbReference type="ARBA" id="ARBA00022833"/>
    </source>
</evidence>
<dbReference type="AlphaFoldDB" id="A0A1E3L218"/>
<comment type="caution">
    <text evidence="7">The sequence shown here is derived from an EMBL/GenBank/DDBJ whole genome shotgun (WGS) entry which is preliminary data.</text>
</comment>
<dbReference type="RefSeq" id="WP_069328314.1">
    <property type="nucleotide sequence ID" value="NZ_MDER01000047.1"/>
</dbReference>
<dbReference type="GO" id="GO:0005737">
    <property type="term" value="C:cytoplasm"/>
    <property type="evidence" value="ECO:0007669"/>
    <property type="project" value="UniProtKB-SubCell"/>
</dbReference>
<dbReference type="GO" id="GO:0003676">
    <property type="term" value="F:nucleic acid binding"/>
    <property type="evidence" value="ECO:0007669"/>
    <property type="project" value="InterPro"/>
</dbReference>
<dbReference type="PANTHER" id="PTHR43462">
    <property type="entry name" value="ALANYL-TRNA EDITING PROTEIN"/>
    <property type="match status" value="1"/>
</dbReference>
<dbReference type="STRING" id="1886670.PTI45_02906"/>
<keyword evidence="3" id="KW-0479">Metal-binding</keyword>
<dbReference type="PROSITE" id="PS50860">
    <property type="entry name" value="AA_TRNA_LIGASE_II_ALA"/>
    <property type="match status" value="1"/>
</dbReference>
<dbReference type="PATRIC" id="fig|1886670.3.peg.2957"/>
<dbReference type="GO" id="GO:0046872">
    <property type="term" value="F:metal ion binding"/>
    <property type="evidence" value="ECO:0007669"/>
    <property type="project" value="UniProtKB-KW"/>
</dbReference>
<evidence type="ECO:0000256" key="1">
    <source>
        <dbReference type="ARBA" id="ARBA00001947"/>
    </source>
</evidence>
<sequence>MSAILYYNDSFLREWTTTIVERKEQDQQYFVRLAETAFYPHGGGQPCDTGIINDIAVLDVVKEEEVIWHQVERFPIEDQADCQLNWERRFDHMQHHTGQHLLSATALQLFDAPTLSFHLGQDMVTIDIDRSSFSDAEMTTLEQAVNQRIYNNLAVTSYFVNEEQLAQLPIVKMPKVTEHIRIVEIEGVEYNACGGTHVAQTGQIGIIKLFKAEKQKGSIRLYFKCGARALQDYNDSLDILNTLAVKFNTGRKDILERFGKWEEDQQQLKTELEQLRKANDIHEAKQLSSQIQNQQLTHMFEHKTLPDLQRIAANLMAEQPLTVLLATSSEYKVFLAQNGHPQLKCGAFFKEHLSTFNGKGGGSDLSAQATFTSEADLIAFYTFVEQQLGTVH</sequence>
<comment type="subcellular location">
    <subcellularLocation>
        <location evidence="2">Cytoplasm</location>
    </subcellularLocation>
</comment>
<dbReference type="GO" id="GO:0004813">
    <property type="term" value="F:alanine-tRNA ligase activity"/>
    <property type="evidence" value="ECO:0007669"/>
    <property type="project" value="UniProtKB-EC"/>
</dbReference>
<feature type="coiled-coil region" evidence="5">
    <location>
        <begin position="258"/>
        <end position="285"/>
    </location>
</feature>
<dbReference type="EC" id="6.1.1.7" evidence="7"/>
<evidence type="ECO:0000313" key="7">
    <source>
        <dbReference type="EMBL" id="ODP27734.1"/>
    </source>
</evidence>
<dbReference type="SUPFAM" id="SSF55186">
    <property type="entry name" value="ThrRS/AlaRS common domain"/>
    <property type="match status" value="1"/>
</dbReference>
<organism evidence="7 8">
    <name type="scientific">Paenibacillus nuruki</name>
    <dbReference type="NCBI Taxonomy" id="1886670"/>
    <lineage>
        <taxon>Bacteria</taxon>
        <taxon>Bacillati</taxon>
        <taxon>Bacillota</taxon>
        <taxon>Bacilli</taxon>
        <taxon>Bacillales</taxon>
        <taxon>Paenibacillaceae</taxon>
        <taxon>Paenibacillus</taxon>
    </lineage>
</organism>
<dbReference type="GO" id="GO:0005524">
    <property type="term" value="F:ATP binding"/>
    <property type="evidence" value="ECO:0007669"/>
    <property type="project" value="InterPro"/>
</dbReference>
<evidence type="ECO:0000256" key="2">
    <source>
        <dbReference type="ARBA" id="ARBA00004496"/>
    </source>
</evidence>
<keyword evidence="5" id="KW-0175">Coiled coil</keyword>
<accession>A0A1E3L218</accession>
<evidence type="ECO:0000256" key="5">
    <source>
        <dbReference type="SAM" id="Coils"/>
    </source>
</evidence>
<keyword evidence="8" id="KW-1185">Reference proteome</keyword>
<dbReference type="Gene3D" id="3.10.310.40">
    <property type="match status" value="1"/>
</dbReference>
<dbReference type="InterPro" id="IPR009000">
    <property type="entry name" value="Transl_B-barrel_sf"/>
</dbReference>
<comment type="cofactor">
    <cofactor evidence="1">
        <name>Zn(2+)</name>
        <dbReference type="ChEBI" id="CHEBI:29105"/>
    </cofactor>
</comment>
<dbReference type="EMBL" id="MDER01000047">
    <property type="protein sequence ID" value="ODP27734.1"/>
    <property type="molecule type" value="Genomic_DNA"/>
</dbReference>
<evidence type="ECO:0000259" key="6">
    <source>
        <dbReference type="PROSITE" id="PS50860"/>
    </source>
</evidence>
<dbReference type="Gene3D" id="2.40.30.130">
    <property type="match status" value="1"/>
</dbReference>
<feature type="domain" description="Alanyl-transfer RNA synthetases family profile" evidence="6">
    <location>
        <begin position="1"/>
        <end position="235"/>
    </location>
</feature>
<name>A0A1E3L218_9BACL</name>
<dbReference type="InterPro" id="IPR051335">
    <property type="entry name" value="Alanyl-tRNA_Editing_Enzymes"/>
</dbReference>
<dbReference type="InterPro" id="IPR018163">
    <property type="entry name" value="Thr/Ala-tRNA-synth_IIc_edit"/>
</dbReference>
<protein>
    <submittedName>
        <fullName evidence="7">Alanine--tRNA ligase</fullName>
        <ecNumber evidence="7">6.1.1.7</ecNumber>
    </submittedName>
</protein>
<proteinExistence type="predicted"/>
<dbReference type="Proteomes" id="UP000094578">
    <property type="component" value="Unassembled WGS sequence"/>
</dbReference>
<dbReference type="Gene3D" id="3.30.980.10">
    <property type="entry name" value="Threonyl-trna Synthetase, Chain A, domain 2"/>
    <property type="match status" value="1"/>
</dbReference>
<evidence type="ECO:0000313" key="8">
    <source>
        <dbReference type="Proteomes" id="UP000094578"/>
    </source>
</evidence>
<dbReference type="SMART" id="SM00863">
    <property type="entry name" value="tRNA_SAD"/>
    <property type="match status" value="1"/>
</dbReference>
<keyword evidence="7" id="KW-0436">Ligase</keyword>
<evidence type="ECO:0000256" key="3">
    <source>
        <dbReference type="ARBA" id="ARBA00022723"/>
    </source>
</evidence>
<dbReference type="Pfam" id="PF07973">
    <property type="entry name" value="tRNA_SAD"/>
    <property type="match status" value="1"/>
</dbReference>
<keyword evidence="4" id="KW-0862">Zinc</keyword>
<dbReference type="InterPro" id="IPR018165">
    <property type="entry name" value="Ala-tRNA-synth_IIc_core"/>
</dbReference>
<dbReference type="GO" id="GO:0006419">
    <property type="term" value="P:alanyl-tRNA aminoacylation"/>
    <property type="evidence" value="ECO:0007669"/>
    <property type="project" value="InterPro"/>
</dbReference>
<dbReference type="SUPFAM" id="SSF50447">
    <property type="entry name" value="Translation proteins"/>
    <property type="match status" value="1"/>
</dbReference>
<dbReference type="GO" id="GO:0002161">
    <property type="term" value="F:aminoacyl-tRNA deacylase activity"/>
    <property type="evidence" value="ECO:0007669"/>
    <property type="project" value="UniProtKB-ARBA"/>
</dbReference>